<accession>C0FRC0</accession>
<reference evidence="1 2" key="2">
    <citation type="submission" date="2009-03" db="EMBL/GenBank/DDBJ databases">
        <title>Draft genome sequence of Roseburia inulinivorans (DSM 16841).</title>
        <authorList>
            <person name="Sudarsanam P."/>
            <person name="Ley R."/>
            <person name="Guruge J."/>
            <person name="Turnbaugh P.J."/>
            <person name="Mahowald M."/>
            <person name="Liep D."/>
            <person name="Gordon J."/>
        </authorList>
    </citation>
    <scope>NUCLEOTIDE SEQUENCE [LARGE SCALE GENOMIC DNA]</scope>
    <source>
        <strain evidence="1 2">DSM 16841</strain>
    </source>
</reference>
<protein>
    <submittedName>
        <fullName evidence="1">Uncharacterized protein</fullName>
    </submittedName>
</protein>
<proteinExistence type="predicted"/>
<organism evidence="1 2">
    <name type="scientific">Roseburia inulinivorans DSM 16841</name>
    <dbReference type="NCBI Taxonomy" id="622312"/>
    <lineage>
        <taxon>Bacteria</taxon>
        <taxon>Bacillati</taxon>
        <taxon>Bacillota</taxon>
        <taxon>Clostridia</taxon>
        <taxon>Lachnospirales</taxon>
        <taxon>Lachnospiraceae</taxon>
        <taxon>Roseburia</taxon>
    </lineage>
</organism>
<dbReference type="Proteomes" id="UP000003561">
    <property type="component" value="Unassembled WGS sequence"/>
</dbReference>
<sequence>MYHEVVTFIAAFIEAHAPLRITDQVVFALLKLQGIDIKSGIDVSRIEQKYMGWNGKQRFRILPDSINIEVLQILAGKDDGTVLLRTRFIKFRIYSTAVRLVRNR</sequence>
<reference evidence="1 2" key="1">
    <citation type="submission" date="2009-02" db="EMBL/GenBank/DDBJ databases">
        <authorList>
            <person name="Fulton L."/>
            <person name="Clifton S."/>
            <person name="Fulton B."/>
            <person name="Xu J."/>
            <person name="Minx P."/>
            <person name="Pepin K.H."/>
            <person name="Johnson M."/>
            <person name="Bhonagiri V."/>
            <person name="Nash W.E."/>
            <person name="Mardis E.R."/>
            <person name="Wilson R.K."/>
        </authorList>
    </citation>
    <scope>NUCLEOTIDE SEQUENCE [LARGE SCALE GENOMIC DNA]</scope>
    <source>
        <strain evidence="1 2">DSM 16841</strain>
    </source>
</reference>
<evidence type="ECO:0000313" key="1">
    <source>
        <dbReference type="EMBL" id="EEG94860.1"/>
    </source>
</evidence>
<dbReference type="AlphaFoldDB" id="C0FRC0"/>
<evidence type="ECO:0000313" key="2">
    <source>
        <dbReference type="Proteomes" id="UP000003561"/>
    </source>
</evidence>
<dbReference type="EMBL" id="ACFY01000053">
    <property type="protein sequence ID" value="EEG94860.1"/>
    <property type="molecule type" value="Genomic_DNA"/>
</dbReference>
<name>C0FRC0_9FIRM</name>
<comment type="caution">
    <text evidence="1">The sequence shown here is derived from an EMBL/GenBank/DDBJ whole genome shotgun (WGS) entry which is preliminary data.</text>
</comment>
<gene>
    <name evidence="1" type="ORF">ROSEINA2194_01274</name>
</gene>